<reference evidence="1 2" key="1">
    <citation type="submission" date="2022-02" db="EMBL/GenBank/DDBJ databases">
        <title>Draft genome sequence of Mezorhizobium retamae strain IRAMC:0171 isolated from Retama raetam nodules.</title>
        <authorList>
            <person name="Bengaied R."/>
            <person name="Sbissi I."/>
            <person name="Huber K."/>
            <person name="Ghodbane F."/>
            <person name="Nouioui I."/>
            <person name="Tarhouni M."/>
            <person name="Gtari M."/>
        </authorList>
    </citation>
    <scope>NUCLEOTIDE SEQUENCE [LARGE SCALE GENOMIC DNA]</scope>
    <source>
        <strain evidence="1 2">IRAMC:0171</strain>
    </source>
</reference>
<dbReference type="Proteomes" id="UP001201701">
    <property type="component" value="Unassembled WGS sequence"/>
</dbReference>
<accession>A0ABS9QHV5</accession>
<evidence type="ECO:0000313" key="2">
    <source>
        <dbReference type="Proteomes" id="UP001201701"/>
    </source>
</evidence>
<evidence type="ECO:0000313" key="1">
    <source>
        <dbReference type="EMBL" id="MCG7507039.1"/>
    </source>
</evidence>
<dbReference type="RefSeq" id="WP_239367801.1">
    <property type="nucleotide sequence ID" value="NZ_JAKREW010000020.1"/>
</dbReference>
<keyword evidence="2" id="KW-1185">Reference proteome</keyword>
<organism evidence="1 2">
    <name type="scientific">Mesorhizobium retamae</name>
    <dbReference type="NCBI Taxonomy" id="2912854"/>
    <lineage>
        <taxon>Bacteria</taxon>
        <taxon>Pseudomonadati</taxon>
        <taxon>Pseudomonadota</taxon>
        <taxon>Alphaproteobacteria</taxon>
        <taxon>Hyphomicrobiales</taxon>
        <taxon>Phyllobacteriaceae</taxon>
        <taxon>Mesorhizobium</taxon>
    </lineage>
</organism>
<sequence length="408" mass="45197">MEAVLMRASCDSDREAARRLGCAYSTLQNRLKRAAERGLVKPGTETMPGYVIKSLTETPRGTFTKQVKEHGGPFEVPQGHIVKGVSSLVDGDGRVVLQWNKTALERSPVDLAEVLKKAFEGYEPAAPVSEPPAYCDDALLTLIPCNDWHVGMFAWHRETDTNWDLKISEREIGRGIEDAIARSPRAGTAIVLGGGDLTHADNHNNETERSHNKLDVDGRHTKTVEVAGRLMARTIDAALRHNGRVIVRNLKGNHDKETAPAVAWYLAAWYRNDPRVYVDLDLSLFFYHQHGKVMLAATHGHEVKLRDMPQVMASRRAEMWGATKYRYAHGFHVHHKSGFVTEGGGVVCESHQAPIPADAWHYGAGFSSGRSLQTITYHSGMGEISRVRVAMMDTPVAANDNQPERRAA</sequence>
<dbReference type="EMBL" id="JAKREW010000020">
    <property type="protein sequence ID" value="MCG7507039.1"/>
    <property type="molecule type" value="Genomic_DNA"/>
</dbReference>
<proteinExistence type="predicted"/>
<name>A0ABS9QHV5_9HYPH</name>
<comment type="caution">
    <text evidence="1">The sequence shown here is derived from an EMBL/GenBank/DDBJ whole genome shotgun (WGS) entry which is preliminary data.</text>
</comment>
<gene>
    <name evidence="1" type="ORF">L4923_18585</name>
</gene>
<protein>
    <submittedName>
        <fullName evidence="1">Helix-turn-helix domain-containing protein</fullName>
    </submittedName>
</protein>